<reference evidence="9 10" key="1">
    <citation type="submission" date="2019-06" db="EMBL/GenBank/DDBJ databases">
        <title>Wine fermentation using esterase from Monascus purpureus.</title>
        <authorList>
            <person name="Geng C."/>
            <person name="Zhang Y."/>
        </authorList>
    </citation>
    <scope>NUCLEOTIDE SEQUENCE [LARGE SCALE GENOMIC DNA]</scope>
    <source>
        <strain evidence="9">HQ1</strain>
    </source>
</reference>
<feature type="domain" description="Major facilitator superfamily (MFS) profile" evidence="8">
    <location>
        <begin position="1"/>
        <end position="480"/>
    </location>
</feature>
<dbReference type="InterPro" id="IPR036259">
    <property type="entry name" value="MFS_trans_sf"/>
</dbReference>
<organism evidence="9 10">
    <name type="scientific">Monascus purpureus</name>
    <name type="common">Red mold</name>
    <name type="synonym">Monascus anka</name>
    <dbReference type="NCBI Taxonomy" id="5098"/>
    <lineage>
        <taxon>Eukaryota</taxon>
        <taxon>Fungi</taxon>
        <taxon>Dikarya</taxon>
        <taxon>Ascomycota</taxon>
        <taxon>Pezizomycotina</taxon>
        <taxon>Eurotiomycetes</taxon>
        <taxon>Eurotiomycetidae</taxon>
        <taxon>Eurotiales</taxon>
        <taxon>Aspergillaceae</taxon>
        <taxon>Monascus</taxon>
    </lineage>
</organism>
<accession>A0A507R417</accession>
<feature type="transmembrane region" description="Helical" evidence="7">
    <location>
        <begin position="36"/>
        <end position="58"/>
    </location>
</feature>
<feature type="compositionally biased region" description="Acidic residues" evidence="6">
    <location>
        <begin position="481"/>
        <end position="504"/>
    </location>
</feature>
<evidence type="ECO:0000256" key="5">
    <source>
        <dbReference type="ARBA" id="ARBA00023136"/>
    </source>
</evidence>
<feature type="compositionally biased region" description="Basic residues" evidence="6">
    <location>
        <begin position="220"/>
        <end position="230"/>
    </location>
</feature>
<dbReference type="InterPro" id="IPR011701">
    <property type="entry name" value="MFS"/>
</dbReference>
<dbReference type="PANTHER" id="PTHR23504">
    <property type="entry name" value="MAJOR FACILITATOR SUPERFAMILY DOMAIN-CONTAINING PROTEIN 10"/>
    <property type="match status" value="1"/>
</dbReference>
<dbReference type="PROSITE" id="PS50850">
    <property type="entry name" value="MFS"/>
    <property type="match status" value="1"/>
</dbReference>
<dbReference type="Gene3D" id="1.20.1250.20">
    <property type="entry name" value="MFS general substrate transporter like domains"/>
    <property type="match status" value="1"/>
</dbReference>
<feature type="transmembrane region" description="Helical" evidence="7">
    <location>
        <begin position="451"/>
        <end position="476"/>
    </location>
</feature>
<keyword evidence="10" id="KW-1185">Reference proteome</keyword>
<feature type="transmembrane region" description="Helical" evidence="7">
    <location>
        <begin position="70"/>
        <end position="97"/>
    </location>
</feature>
<dbReference type="PRINTS" id="PR01035">
    <property type="entry name" value="TCRTETA"/>
</dbReference>
<keyword evidence="4 7" id="KW-1133">Transmembrane helix</keyword>
<feature type="transmembrane region" description="Helical" evidence="7">
    <location>
        <begin position="128"/>
        <end position="151"/>
    </location>
</feature>
<name>A0A507R417_MONPU</name>
<feature type="transmembrane region" description="Helical" evidence="7">
    <location>
        <begin position="361"/>
        <end position="381"/>
    </location>
</feature>
<evidence type="ECO:0000256" key="6">
    <source>
        <dbReference type="SAM" id="MobiDB-lite"/>
    </source>
</evidence>
<feature type="transmembrane region" description="Helical" evidence="7">
    <location>
        <begin position="328"/>
        <end position="349"/>
    </location>
</feature>
<gene>
    <name evidence="9" type="ORF">MPDQ_003027</name>
</gene>
<evidence type="ECO:0000259" key="8">
    <source>
        <dbReference type="PROSITE" id="PS50850"/>
    </source>
</evidence>
<dbReference type="AlphaFoldDB" id="A0A507R417"/>
<evidence type="ECO:0000256" key="2">
    <source>
        <dbReference type="ARBA" id="ARBA00022448"/>
    </source>
</evidence>
<evidence type="ECO:0000256" key="7">
    <source>
        <dbReference type="SAM" id="Phobius"/>
    </source>
</evidence>
<comment type="caution">
    <text evidence="9">The sequence shown here is derived from an EMBL/GenBank/DDBJ whole genome shotgun (WGS) entry which is preliminary data.</text>
</comment>
<feature type="region of interest" description="Disordered" evidence="6">
    <location>
        <begin position="481"/>
        <end position="508"/>
    </location>
</feature>
<feature type="transmembrane region" description="Helical" evidence="7">
    <location>
        <begin position="387"/>
        <end position="409"/>
    </location>
</feature>
<keyword evidence="2" id="KW-0813">Transport</keyword>
<keyword evidence="5 7" id="KW-0472">Membrane</keyword>
<dbReference type="Pfam" id="PF07690">
    <property type="entry name" value="MFS_1"/>
    <property type="match status" value="1"/>
</dbReference>
<evidence type="ECO:0000256" key="1">
    <source>
        <dbReference type="ARBA" id="ARBA00004141"/>
    </source>
</evidence>
<evidence type="ECO:0000256" key="3">
    <source>
        <dbReference type="ARBA" id="ARBA00022692"/>
    </source>
</evidence>
<dbReference type="InterPro" id="IPR001958">
    <property type="entry name" value="Tet-R_TetA/multi-R_MdtG-like"/>
</dbReference>
<dbReference type="GO" id="GO:0022857">
    <property type="term" value="F:transmembrane transporter activity"/>
    <property type="evidence" value="ECO:0007669"/>
    <property type="project" value="InterPro"/>
</dbReference>
<evidence type="ECO:0000313" key="9">
    <source>
        <dbReference type="EMBL" id="TQB77389.1"/>
    </source>
</evidence>
<dbReference type="PANTHER" id="PTHR23504:SF8">
    <property type="entry name" value="TRANSPORTER, PUTATIVE (AFU_ORTHOLOGUE AFUA_1G03730)-RELATED"/>
    <property type="match status" value="1"/>
</dbReference>
<evidence type="ECO:0000313" key="10">
    <source>
        <dbReference type="Proteomes" id="UP000319663"/>
    </source>
</evidence>
<proteinExistence type="predicted"/>
<sequence>MLRLTGPFKIHAVVLTAVLPYLPEMIEYLGVPKNEVAKWVGIISAVTSGCQASMAVVWGTISDTAGRKPIILLGLSFTMIFSLIFGFSQSLGMLIVARAMQGFMNGNVGILRTMVAELVPERELQPRAFSVMPLVWTVGSIFGPAFGGALARPAEKHPELFGRYEFFKKYPFALPNLAAAALFVVTSFAYIVQETLESKKGHRDYGLVLGEILTSPCTSRRRKRKSRFHSSKTENDETAALLGNRESQPQQSRKEAPTERPSWSQVFSPQSNLVLLAYTMLATHTMAFDSQFPVLMHYPVQEIHSNPDVKLPFKFAGGFGVDAQTIGIFYTLIGTMGMFIQFLFFPWAAKRYGVLPCLRTVSILFPIIYAIVPFTVLVPHALRNITISFLILSRLAAGIFCFPCCIILLTNSATSRSVLGTLNGVATSISAVGRAVGPAVLGTTFSFGIKIGFLVVPWWTLTGIAVLSALPVFWIVEGDGLGDEDNEGNEDDDDDDDDDDDESQYDGCRKHFVGTYGATGATSESSGSRST</sequence>
<dbReference type="EMBL" id="VIFY01000002">
    <property type="protein sequence ID" value="TQB77389.1"/>
    <property type="molecule type" value="Genomic_DNA"/>
</dbReference>
<protein>
    <recommendedName>
        <fullName evidence="8">Major facilitator superfamily (MFS) profile domain-containing protein</fullName>
    </recommendedName>
</protein>
<dbReference type="InterPro" id="IPR020846">
    <property type="entry name" value="MFS_dom"/>
</dbReference>
<feature type="region of interest" description="Disordered" evidence="6">
    <location>
        <begin position="220"/>
        <end position="265"/>
    </location>
</feature>
<dbReference type="GO" id="GO:0016020">
    <property type="term" value="C:membrane"/>
    <property type="evidence" value="ECO:0007669"/>
    <property type="project" value="UniProtKB-SubCell"/>
</dbReference>
<keyword evidence="3 7" id="KW-0812">Transmembrane</keyword>
<dbReference type="SUPFAM" id="SSF103473">
    <property type="entry name" value="MFS general substrate transporter"/>
    <property type="match status" value="1"/>
</dbReference>
<evidence type="ECO:0000256" key="4">
    <source>
        <dbReference type="ARBA" id="ARBA00022989"/>
    </source>
</evidence>
<feature type="transmembrane region" description="Helical" evidence="7">
    <location>
        <begin position="172"/>
        <end position="192"/>
    </location>
</feature>
<dbReference type="Proteomes" id="UP000319663">
    <property type="component" value="Unassembled WGS sequence"/>
</dbReference>
<comment type="subcellular location">
    <subcellularLocation>
        <location evidence="1">Membrane</location>
        <topology evidence="1">Multi-pass membrane protein</topology>
    </subcellularLocation>
</comment>
<feature type="transmembrane region" description="Helical" evidence="7">
    <location>
        <begin position="12"/>
        <end position="30"/>
    </location>
</feature>